<evidence type="ECO:0000313" key="5">
    <source>
        <dbReference type="Proteomes" id="UP000199615"/>
    </source>
</evidence>
<keyword evidence="4" id="KW-0808">Transferase</keyword>
<proteinExistence type="predicted"/>
<reference evidence="5" key="1">
    <citation type="submission" date="2016-10" db="EMBL/GenBank/DDBJ databases">
        <authorList>
            <person name="Varghese N."/>
            <person name="Submissions S."/>
        </authorList>
    </citation>
    <scope>NUCLEOTIDE SEQUENCE [LARGE SCALE GENOMIC DNA]</scope>
    <source>
        <strain evidence="5">DSM 123</strain>
    </source>
</reference>
<name>A0A1H8TW12_9BRAD</name>
<dbReference type="InterPro" id="IPR001437">
    <property type="entry name" value="Tscrpt_elong_fac_GreA/B_C"/>
</dbReference>
<evidence type="ECO:0000259" key="3">
    <source>
        <dbReference type="Pfam" id="PF14760"/>
    </source>
</evidence>
<dbReference type="EMBL" id="FODT01000006">
    <property type="protein sequence ID" value="SEO95189.1"/>
    <property type="molecule type" value="Genomic_DNA"/>
</dbReference>
<feature type="region of interest" description="Disordered" evidence="1">
    <location>
        <begin position="134"/>
        <end position="156"/>
    </location>
</feature>
<evidence type="ECO:0000313" key="4">
    <source>
        <dbReference type="EMBL" id="SEO95189.1"/>
    </source>
</evidence>
<dbReference type="RefSeq" id="WP_011501275.1">
    <property type="nucleotide sequence ID" value="NZ_FODT01000006.1"/>
</dbReference>
<gene>
    <name evidence="4" type="ORF">SAMN05444123_106159</name>
</gene>
<dbReference type="GO" id="GO:0003677">
    <property type="term" value="F:DNA binding"/>
    <property type="evidence" value="ECO:0007669"/>
    <property type="project" value="InterPro"/>
</dbReference>
<evidence type="ECO:0000256" key="1">
    <source>
        <dbReference type="SAM" id="MobiDB-lite"/>
    </source>
</evidence>
<keyword evidence="4" id="KW-0418">Kinase</keyword>
<feature type="domain" description="Regulator of nucleoside diphosphate kinase N-terminal" evidence="3">
    <location>
        <begin position="3"/>
        <end position="42"/>
    </location>
</feature>
<dbReference type="Proteomes" id="UP000199615">
    <property type="component" value="Unassembled WGS sequence"/>
</dbReference>
<dbReference type="Pfam" id="PF14760">
    <property type="entry name" value="Rnk_N"/>
    <property type="match status" value="1"/>
</dbReference>
<accession>A0A1H8TW12</accession>
<dbReference type="SUPFAM" id="SSF54534">
    <property type="entry name" value="FKBP-like"/>
    <property type="match status" value="1"/>
</dbReference>
<keyword evidence="5" id="KW-1185">Reference proteome</keyword>
<dbReference type="Pfam" id="PF01272">
    <property type="entry name" value="GreA_GreB"/>
    <property type="match status" value="1"/>
</dbReference>
<evidence type="ECO:0000259" key="2">
    <source>
        <dbReference type="Pfam" id="PF01272"/>
    </source>
</evidence>
<protein>
    <submittedName>
        <fullName evidence="4">Regulator of nucleoside diphosphate kinase</fullName>
    </submittedName>
</protein>
<organism evidence="4 5">
    <name type="scientific">Rhodopseudomonas pseudopalustris</name>
    <dbReference type="NCBI Taxonomy" id="1513892"/>
    <lineage>
        <taxon>Bacteria</taxon>
        <taxon>Pseudomonadati</taxon>
        <taxon>Pseudomonadota</taxon>
        <taxon>Alphaproteobacteria</taxon>
        <taxon>Hyphomicrobiales</taxon>
        <taxon>Nitrobacteraceae</taxon>
        <taxon>Rhodopseudomonas</taxon>
    </lineage>
</organism>
<sequence>MNPPVSIASRDFGRLRQIAVQALASRDPVGRFLFSELERAVVIDSPAPPLTVRLDDWVTFRADDDQPLESRILVLPGHYRRNALHLSVLSPVGAALVGLRPGARMHYQGVDGVQHVATVESLEPPEGVISLMQRRSARARPPSSGDHPNGTGPTAA</sequence>
<dbReference type="AlphaFoldDB" id="A0A1H8TW12"/>
<dbReference type="Gene3D" id="3.10.50.30">
    <property type="entry name" value="Transcription elongation factor, GreA/GreB, C-terminal domain"/>
    <property type="match status" value="1"/>
</dbReference>
<dbReference type="InterPro" id="IPR036953">
    <property type="entry name" value="GreA/GreB_C_sf"/>
</dbReference>
<dbReference type="InterPro" id="IPR029462">
    <property type="entry name" value="Rnk_N"/>
</dbReference>
<dbReference type="GO" id="GO:0032784">
    <property type="term" value="P:regulation of DNA-templated transcription elongation"/>
    <property type="evidence" value="ECO:0007669"/>
    <property type="project" value="InterPro"/>
</dbReference>
<dbReference type="OrthoDB" id="7948161at2"/>
<dbReference type="GO" id="GO:0016301">
    <property type="term" value="F:kinase activity"/>
    <property type="evidence" value="ECO:0007669"/>
    <property type="project" value="UniProtKB-KW"/>
</dbReference>
<feature type="domain" description="Transcription elongation factor GreA/GreB C-terminal" evidence="2">
    <location>
        <begin position="51"/>
        <end position="121"/>
    </location>
</feature>